<comment type="similarity">
    <text evidence="2">Belongs to the threonine aldolase family.</text>
</comment>
<reference evidence="11 15" key="6">
    <citation type="submission" date="2019-04" db="EMBL/GenBank/DDBJ databases">
        <title>Methylomes of two halophilic Archaea, Haloarcula marismortui and Haloferax mediterranei.</title>
        <authorList>
            <person name="DasSarma S."/>
            <person name="DasSarma P."/>
            <person name="DasSarma S."/>
            <person name="Fomenkov A."/>
            <person name="Vincze T."/>
            <person name="Anton B.P."/>
            <person name="Roberts R.J."/>
        </authorList>
    </citation>
    <scope>NUCLEOTIDE SEQUENCE [LARGE SCALE GENOMIC DNA]</scope>
    <source>
        <strain evidence="11">ATCC 33500</strain>
        <strain evidence="15">ATCC 33500 / DSM 1411 / JCM 8866 / NBRC 14739 / NCIMB 2177 / R-4</strain>
    </source>
</reference>
<dbReference type="Proteomes" id="UP000299011">
    <property type="component" value="Chromosome"/>
</dbReference>
<dbReference type="AlphaFoldDB" id="I3R179"/>
<dbReference type="NCBIfam" id="NF041359">
    <property type="entry name" value="GntG_guanitoxin"/>
    <property type="match status" value="1"/>
</dbReference>
<dbReference type="PaxDb" id="523841-HFX_0248"/>
<dbReference type="PATRIC" id="fig|523841.21.peg.1855"/>
<evidence type="ECO:0000313" key="11">
    <source>
        <dbReference type="EMBL" id="QCQ74535.1"/>
    </source>
</evidence>
<evidence type="ECO:0000313" key="10">
    <source>
        <dbReference type="EMBL" id="EMA02735.1"/>
    </source>
</evidence>
<dbReference type="Gene3D" id="3.40.640.10">
    <property type="entry name" value="Type I PLP-dependent aspartate aminotransferase-like (Major domain)"/>
    <property type="match status" value="1"/>
</dbReference>
<protein>
    <submittedName>
        <fullName evidence="8 11">Threonine aldolase</fullName>
        <ecNumber evidence="8">4.1.2.5</ecNumber>
    </submittedName>
</protein>
<dbReference type="Proteomes" id="UP000011603">
    <property type="component" value="Unassembled WGS sequence"/>
</dbReference>
<dbReference type="GeneID" id="40155619"/>
<reference evidence="8" key="5">
    <citation type="submission" date="2014-05" db="EMBL/GenBank/DDBJ databases">
        <authorList>
            <person name="Wang L."/>
            <person name="Yang H."/>
            <person name="Xiang H."/>
        </authorList>
    </citation>
    <scope>NUCLEOTIDE SEQUENCE</scope>
    <source>
        <strain evidence="8">CGMCC 1.2087</strain>
    </source>
</reference>
<feature type="domain" description="Aromatic amino acid beta-eliminating lyase/threonine aldolase" evidence="7">
    <location>
        <begin position="3"/>
        <end position="285"/>
    </location>
</feature>
<evidence type="ECO:0000256" key="3">
    <source>
        <dbReference type="ARBA" id="ARBA00022898"/>
    </source>
</evidence>
<dbReference type="GO" id="GO:0005829">
    <property type="term" value="C:cytosol"/>
    <property type="evidence" value="ECO:0007669"/>
    <property type="project" value="TreeGrafter"/>
</dbReference>
<dbReference type="FunFam" id="3.40.640.10:FF:000030">
    <property type="entry name" value="Low-specificity L-threonine aldolase"/>
    <property type="match status" value="1"/>
</dbReference>
<reference evidence="10 13" key="3">
    <citation type="journal article" date="2014" name="PLoS Genet.">
        <title>Phylogenetically driven sequencing of extremely halophilic archaea reveals strategies for static and dynamic osmo-response.</title>
        <authorList>
            <person name="Becker E.A."/>
            <person name="Seitzer P.M."/>
            <person name="Tritt A."/>
            <person name="Larsen D."/>
            <person name="Krusor M."/>
            <person name="Yao A.I."/>
            <person name="Wu D."/>
            <person name="Madern D."/>
            <person name="Eisen J.A."/>
            <person name="Darling A.E."/>
            <person name="Facciotti M.T."/>
        </authorList>
    </citation>
    <scope>NUCLEOTIDE SEQUENCE [LARGE SCALE GENOMIC DNA]</scope>
    <source>
        <strain evidence="10">ATCC 33500</strain>
        <strain evidence="13">ATCC 33500 / DSM 1411 / JCM 8866 / NBRC 14739 / NCIMB 2177 / R-4</strain>
    </source>
</reference>
<dbReference type="Pfam" id="PF01212">
    <property type="entry name" value="Beta_elim_lyase"/>
    <property type="match status" value="1"/>
</dbReference>
<dbReference type="Proteomes" id="UP000006469">
    <property type="component" value="Chromosome"/>
</dbReference>
<keyword evidence="13" id="KW-1185">Reference proteome</keyword>
<keyword evidence="3" id="KW-0663">Pyridoxal phosphate</keyword>
<dbReference type="SUPFAM" id="SSF53383">
    <property type="entry name" value="PLP-dependent transferases"/>
    <property type="match status" value="1"/>
</dbReference>
<comment type="cofactor">
    <cofactor evidence="1">
        <name>pyridoxal 5'-phosphate</name>
        <dbReference type="ChEBI" id="CHEBI:597326"/>
    </cofactor>
</comment>
<dbReference type="EMBL" id="CP007551">
    <property type="protein sequence ID" value="AHZ22592.1"/>
    <property type="molecule type" value="Genomic_DNA"/>
</dbReference>
<dbReference type="InterPro" id="IPR015421">
    <property type="entry name" value="PyrdxlP-dep_Trfase_major"/>
</dbReference>
<dbReference type="OrthoDB" id="198122at2157"/>
<organism evidence="8 12">
    <name type="scientific">Haloferax mediterranei (strain ATCC 33500 / DSM 1411 / JCM 8866 / NBRC 14739 / NCIMB 2177 / R-4)</name>
    <name type="common">Halobacterium mediterranei</name>
    <dbReference type="NCBI Taxonomy" id="523841"/>
    <lineage>
        <taxon>Archaea</taxon>
        <taxon>Methanobacteriati</taxon>
        <taxon>Methanobacteriota</taxon>
        <taxon>Stenosarchaea group</taxon>
        <taxon>Halobacteria</taxon>
        <taxon>Halobacteriales</taxon>
        <taxon>Haloferacaceae</taxon>
        <taxon>Haloferax</taxon>
    </lineage>
</organism>
<dbReference type="InterPro" id="IPR001597">
    <property type="entry name" value="ArAA_b-elim_lyase/Thr_aldolase"/>
</dbReference>
<evidence type="ECO:0000313" key="12">
    <source>
        <dbReference type="Proteomes" id="UP000006469"/>
    </source>
</evidence>
<dbReference type="HOGENOM" id="CLU_029381_0_4_2"/>
<dbReference type="PANTHER" id="PTHR48097:SF9">
    <property type="entry name" value="L-THREONINE ALDOLASE"/>
    <property type="match status" value="1"/>
</dbReference>
<dbReference type="InterPro" id="IPR015422">
    <property type="entry name" value="PyrdxlP-dep_Trfase_small"/>
</dbReference>
<dbReference type="EC" id="4.1.2.5" evidence="8"/>
<sequence>MIDLRSDTVTLPSDEMREAARDADVGDDVYDDDPTVNELEARAAELVGMEAAVFVPSGTMGNQIAARVHADPGQEALVDVEAHVYKWEVGGFAQLSGLQVRAFDAGERGAPTPEQVREHAREESLHVAGTGLVCLENTHNARGGVAIPKADIDAAAETAHELGMPVHLDGARLFNACIALDEDPAAMVEHVDTVMFCLSKGLGAPVGSILAGSEAFVEQAVRVRKQFGGGMRQAGLIAAPGLVALDNVERLDDDHENARILADGLDDIEGLSVPTPDTNIVVVDSEAAGVTAQEFVELCDDVGVLGGPFGEYHTRFTTNLNVSRAEVKEAVELVAKAVQSQ</sequence>
<evidence type="ECO:0000256" key="6">
    <source>
        <dbReference type="SAM" id="MobiDB-lite"/>
    </source>
</evidence>
<dbReference type="InterPro" id="IPR015424">
    <property type="entry name" value="PyrdxlP-dep_Trfase"/>
</dbReference>
<dbReference type="EMBL" id="AOLO01000007">
    <property type="protein sequence ID" value="EMA02735.1"/>
    <property type="molecule type" value="Genomic_DNA"/>
</dbReference>
<evidence type="ECO:0000313" key="9">
    <source>
        <dbReference type="EMBL" id="AHZ22592.1"/>
    </source>
</evidence>
<dbReference type="InterPro" id="IPR023603">
    <property type="entry name" value="Low_specificity_L-TA-like"/>
</dbReference>
<evidence type="ECO:0000256" key="5">
    <source>
        <dbReference type="PIRSR" id="PIRSR017617-1"/>
    </source>
</evidence>
<dbReference type="STRING" id="523841.HFX_0248"/>
<feature type="modified residue" description="N6-(pyridoxal phosphate)lysine" evidence="5">
    <location>
        <position position="200"/>
    </location>
</feature>
<dbReference type="KEGG" id="hme:HFX_0248"/>
<feature type="compositionally biased region" description="Basic and acidic residues" evidence="6">
    <location>
        <begin position="14"/>
        <end position="24"/>
    </location>
</feature>
<gene>
    <name evidence="8" type="primary">gly1</name>
    <name evidence="8" type="ordered locus">HFX_0248</name>
    <name evidence="9" type="ORF">BM92_08010</name>
    <name evidence="10" type="ORF">C439_09130</name>
    <name evidence="11" type="ORF">E6P09_04340</name>
</gene>
<dbReference type="Gene3D" id="3.90.1150.10">
    <property type="entry name" value="Aspartate Aminotransferase, domain 1"/>
    <property type="match status" value="1"/>
</dbReference>
<dbReference type="GO" id="GO:0006545">
    <property type="term" value="P:glycine biosynthetic process"/>
    <property type="evidence" value="ECO:0007669"/>
    <property type="project" value="TreeGrafter"/>
</dbReference>
<name>I3R179_HALMT</name>
<dbReference type="GO" id="GO:0006567">
    <property type="term" value="P:L-threonine catabolic process"/>
    <property type="evidence" value="ECO:0007669"/>
    <property type="project" value="TreeGrafter"/>
</dbReference>
<evidence type="ECO:0000256" key="1">
    <source>
        <dbReference type="ARBA" id="ARBA00001933"/>
    </source>
</evidence>
<dbReference type="EMBL" id="CP039139">
    <property type="protein sequence ID" value="QCQ74535.1"/>
    <property type="molecule type" value="Genomic_DNA"/>
</dbReference>
<dbReference type="eggNOG" id="arCOG00065">
    <property type="taxonomic scope" value="Archaea"/>
</dbReference>
<evidence type="ECO:0000256" key="2">
    <source>
        <dbReference type="ARBA" id="ARBA00006966"/>
    </source>
</evidence>
<dbReference type="RefSeq" id="WP_004058335.1">
    <property type="nucleotide sequence ID" value="NC_017941.2"/>
</dbReference>
<dbReference type="PANTHER" id="PTHR48097">
    <property type="entry name" value="L-THREONINE ALDOLASE-RELATED"/>
    <property type="match status" value="1"/>
</dbReference>
<evidence type="ECO:0000313" key="8">
    <source>
        <dbReference type="EMBL" id="AFK17989.1"/>
    </source>
</evidence>
<dbReference type="Proteomes" id="UP000027075">
    <property type="component" value="Chromosome"/>
</dbReference>
<proteinExistence type="inferred from homology"/>
<evidence type="ECO:0000313" key="13">
    <source>
        <dbReference type="Proteomes" id="UP000011603"/>
    </source>
</evidence>
<reference evidence="8 12" key="2">
    <citation type="journal article" date="2012" name="J. Bacteriol.">
        <title>Complete genome sequence of the metabolically versatile halophilic archaeon Haloferax mediterranei, a poly(3-hydroxybutyrate-co-3-hydroxyvalerate) producer.</title>
        <authorList>
            <person name="Han J."/>
            <person name="Zhang F."/>
            <person name="Hou J."/>
            <person name="Liu X."/>
            <person name="Li M."/>
            <person name="Liu H."/>
            <person name="Cai L."/>
            <person name="Zhang B."/>
            <person name="Chen Y."/>
            <person name="Zhou J."/>
            <person name="Hu S."/>
            <person name="Xiang H."/>
        </authorList>
    </citation>
    <scope>NUCLEOTIDE SEQUENCE [LARGE SCALE GENOMIC DNA]</scope>
    <source>
        <strain evidence="12">ATCC 33500 / DSM 1411 / JCM 8866 / NBRC 14739 / NCIMB 2177 / R-4</strain>
        <strain evidence="8">CGMCC 1.2087</strain>
    </source>
</reference>
<dbReference type="EMBL" id="CP001868">
    <property type="protein sequence ID" value="AFK17989.1"/>
    <property type="molecule type" value="Genomic_DNA"/>
</dbReference>
<evidence type="ECO:0000313" key="15">
    <source>
        <dbReference type="Proteomes" id="UP000299011"/>
    </source>
</evidence>
<reference evidence="9 14" key="4">
    <citation type="submission" date="2014-04" db="EMBL/GenBank/DDBJ databases">
        <title>Transcriptional profiles of Haloferax mediterranei on the basis of nitrogen availability.</title>
        <authorList>
            <person name="Bautista V."/>
        </authorList>
    </citation>
    <scope>NUCLEOTIDE SEQUENCE [LARGE SCALE GENOMIC DNA]</scope>
    <source>
        <strain evidence="9">ATCC 33500</strain>
        <strain evidence="14">ATCC 33500 / DSM 1411 / JCM 8866 / NBRC 14739 / NCIMB 2177 / R-4</strain>
    </source>
</reference>
<keyword evidence="4 8" id="KW-0456">Lyase</keyword>
<reference evidence="8" key="1">
    <citation type="journal article" date="2012" name="Appl. Environ. Microbiol.">
        <title>Identification of the haloarchaeal phasin (PhaP) that functions in polyhydroxyalkanoate accumulation and granule formation in Haloferax mediterranei.</title>
        <authorList>
            <person name="Cai S."/>
            <person name="Cai L."/>
            <person name="Liu H."/>
            <person name="Liu X."/>
            <person name="Han J."/>
            <person name="Zhou J."/>
            <person name="Xiang H."/>
        </authorList>
    </citation>
    <scope>NUCLEOTIDE SEQUENCE</scope>
    <source>
        <strain evidence="8">CGMCC 1.2087</strain>
    </source>
</reference>
<dbReference type="GO" id="GO:0008732">
    <property type="term" value="F:L-allo-threonine aldolase activity"/>
    <property type="evidence" value="ECO:0007669"/>
    <property type="project" value="TreeGrafter"/>
</dbReference>
<accession>I3R179</accession>
<dbReference type="PIRSF" id="PIRSF017617">
    <property type="entry name" value="Thr_aldolase"/>
    <property type="match status" value="1"/>
</dbReference>
<evidence type="ECO:0000259" key="7">
    <source>
        <dbReference type="Pfam" id="PF01212"/>
    </source>
</evidence>
<evidence type="ECO:0000313" key="14">
    <source>
        <dbReference type="Proteomes" id="UP000027075"/>
    </source>
</evidence>
<feature type="region of interest" description="Disordered" evidence="6">
    <location>
        <begin position="1"/>
        <end position="31"/>
    </location>
</feature>
<evidence type="ECO:0000256" key="4">
    <source>
        <dbReference type="ARBA" id="ARBA00023239"/>
    </source>
</evidence>